<comment type="caution">
    <text evidence="2">The sequence shown here is derived from an EMBL/GenBank/DDBJ whole genome shotgun (WGS) entry which is preliminary data.</text>
</comment>
<organism evidence="2 3">
    <name type="scientific">Haematococcus lacustris</name>
    <name type="common">Green alga</name>
    <name type="synonym">Haematococcus pluvialis</name>
    <dbReference type="NCBI Taxonomy" id="44745"/>
    <lineage>
        <taxon>Eukaryota</taxon>
        <taxon>Viridiplantae</taxon>
        <taxon>Chlorophyta</taxon>
        <taxon>core chlorophytes</taxon>
        <taxon>Chlorophyceae</taxon>
        <taxon>CS clade</taxon>
        <taxon>Chlamydomonadales</taxon>
        <taxon>Haematococcaceae</taxon>
        <taxon>Haematococcus</taxon>
    </lineage>
</organism>
<accession>A0A699ZE34</accession>
<reference evidence="2 3" key="1">
    <citation type="submission" date="2020-02" db="EMBL/GenBank/DDBJ databases">
        <title>Draft genome sequence of Haematococcus lacustris strain NIES-144.</title>
        <authorList>
            <person name="Morimoto D."/>
            <person name="Nakagawa S."/>
            <person name="Yoshida T."/>
            <person name="Sawayama S."/>
        </authorList>
    </citation>
    <scope>NUCLEOTIDE SEQUENCE [LARGE SCALE GENOMIC DNA]</scope>
    <source>
        <strain evidence="2 3">NIES-144</strain>
    </source>
</reference>
<keyword evidence="3" id="KW-1185">Reference proteome</keyword>
<dbReference type="Proteomes" id="UP000485058">
    <property type="component" value="Unassembled WGS sequence"/>
</dbReference>
<evidence type="ECO:0000313" key="3">
    <source>
        <dbReference type="Proteomes" id="UP000485058"/>
    </source>
</evidence>
<evidence type="ECO:0000256" key="1">
    <source>
        <dbReference type="SAM" id="MobiDB-lite"/>
    </source>
</evidence>
<protein>
    <submittedName>
        <fullName evidence="2">Uncharacterized protein</fullName>
    </submittedName>
</protein>
<dbReference type="EMBL" id="BLLF01001103">
    <property type="protein sequence ID" value="GFH17144.1"/>
    <property type="molecule type" value="Genomic_DNA"/>
</dbReference>
<feature type="region of interest" description="Disordered" evidence="1">
    <location>
        <begin position="1"/>
        <end position="25"/>
    </location>
</feature>
<gene>
    <name evidence="2" type="ORF">HaLaN_13708</name>
</gene>
<name>A0A699ZE34_HAELA</name>
<sequence>MSTAPPGAMGPPSHAGGQGRRKVSDLFRTSHSRLIRTCNCALNPSSSSLIHIDIASPPIVISHQGHATFEGAPLLRAASLWGEVPNP</sequence>
<evidence type="ECO:0000313" key="2">
    <source>
        <dbReference type="EMBL" id="GFH17144.1"/>
    </source>
</evidence>
<proteinExistence type="predicted"/>
<dbReference type="AlphaFoldDB" id="A0A699ZE34"/>